<proteinExistence type="predicted"/>
<accession>A0A845U7V9</accession>
<organism evidence="2">
    <name type="scientific">Acidithiobacillus ferrianus</name>
    <dbReference type="NCBI Taxonomy" id="2678518"/>
    <lineage>
        <taxon>Bacteria</taxon>
        <taxon>Pseudomonadati</taxon>
        <taxon>Pseudomonadota</taxon>
        <taxon>Acidithiobacillia</taxon>
        <taxon>Acidithiobacillales</taxon>
        <taxon>Acidithiobacillaceae</taxon>
        <taxon>Acidithiobacillus</taxon>
    </lineage>
</organism>
<dbReference type="InterPro" id="IPR012336">
    <property type="entry name" value="Thioredoxin-like_fold"/>
</dbReference>
<comment type="caution">
    <text evidence="2">The sequence shown here is derived from an EMBL/GenBank/DDBJ whole genome shotgun (WGS) entry which is preliminary data.</text>
</comment>
<name>A0A845U7V9_9PROT</name>
<dbReference type="AlphaFoldDB" id="A0A845U7V9"/>
<reference evidence="2" key="1">
    <citation type="submission" date="2019-11" db="EMBL/GenBank/DDBJ databases">
        <title>Acidithiobacillus ferrianus sp. nov.: a facultatively anaerobic and extremely acidophilic chemolithoautotroph.</title>
        <authorList>
            <person name="Norris P.R."/>
            <person name="Falagan C."/>
            <person name="Moya-Beltran A."/>
            <person name="Castro M."/>
            <person name="Quatrini R."/>
            <person name="Johnson D.B."/>
        </authorList>
    </citation>
    <scope>NUCLEOTIDE SEQUENCE [LARGE SCALE GENOMIC DNA]</scope>
    <source>
        <strain evidence="2">MG</strain>
    </source>
</reference>
<evidence type="ECO:0000259" key="1">
    <source>
        <dbReference type="Pfam" id="PF13192"/>
    </source>
</evidence>
<sequence length="80" mass="8776">MKVQLLVSKWCPVCPQAERIWTEAAQKVPMDLEVLDVAERNGREVVSRLRIKTVPAVVVDGTLKTVGVQPLGEVLKLLGA</sequence>
<dbReference type="InterPro" id="IPR036249">
    <property type="entry name" value="Thioredoxin-like_sf"/>
</dbReference>
<dbReference type="RefSeq" id="WP_163097482.1">
    <property type="nucleotide sequence ID" value="NZ_CP127523.1"/>
</dbReference>
<gene>
    <name evidence="2" type="ORF">GL267_06190</name>
</gene>
<dbReference type="Gene3D" id="3.40.30.10">
    <property type="entry name" value="Glutaredoxin"/>
    <property type="match status" value="1"/>
</dbReference>
<feature type="domain" description="Thioredoxin-like fold" evidence="1">
    <location>
        <begin position="1"/>
        <end position="76"/>
    </location>
</feature>
<protein>
    <submittedName>
        <fullName evidence="2">Thioredoxin family protein</fullName>
    </submittedName>
</protein>
<dbReference type="EMBL" id="WNJL01000023">
    <property type="protein sequence ID" value="NDU42249.1"/>
    <property type="molecule type" value="Genomic_DNA"/>
</dbReference>
<evidence type="ECO:0000313" key="2">
    <source>
        <dbReference type="EMBL" id="NDU42249.1"/>
    </source>
</evidence>
<dbReference type="SUPFAM" id="SSF52833">
    <property type="entry name" value="Thioredoxin-like"/>
    <property type="match status" value="1"/>
</dbReference>
<dbReference type="Pfam" id="PF13192">
    <property type="entry name" value="Thioredoxin_3"/>
    <property type="match status" value="1"/>
</dbReference>